<dbReference type="RefSeq" id="WP_242950611.1">
    <property type="nucleotide sequence ID" value="NZ_FQXM01000002.1"/>
</dbReference>
<proteinExistence type="predicted"/>
<sequence length="235" mass="27428">MKEILYEEQLYGPVKKYLINKDFEVKAEIKNCDITALKDDTMIIVELKKVLNLDVIIQAAERQKICDLVYIAVPRKERTVKRKRTNDIINLLRRLGIGLFLVSINGKESLVQEVLMPSFKFKEKGGRVSYKKRKEVFKEFNERSGDYNIGGSVRKKILTAYKEKAAYIGVLLYEKGPLSIRELKELGANKEKTSNILQDNYYKWFFRVKRGVYDLTDEGKTEIESIKHTLYPKDM</sequence>
<gene>
    <name evidence="1" type="ORF">SAMN02745207_00185</name>
</gene>
<organism evidence="1 2">
    <name type="scientific">Clostridium grantii DSM 8605</name>
    <dbReference type="NCBI Taxonomy" id="1121316"/>
    <lineage>
        <taxon>Bacteria</taxon>
        <taxon>Bacillati</taxon>
        <taxon>Bacillota</taxon>
        <taxon>Clostridia</taxon>
        <taxon>Eubacteriales</taxon>
        <taxon>Clostridiaceae</taxon>
        <taxon>Clostridium</taxon>
    </lineage>
</organism>
<dbReference type="EMBL" id="FQXM01000002">
    <property type="protein sequence ID" value="SHH15222.1"/>
    <property type="molecule type" value="Genomic_DNA"/>
</dbReference>
<evidence type="ECO:0000313" key="2">
    <source>
        <dbReference type="Proteomes" id="UP000184447"/>
    </source>
</evidence>
<keyword evidence="2" id="KW-1185">Reference proteome</keyword>
<name>A0A1M5QME7_9CLOT</name>
<evidence type="ECO:0000313" key="1">
    <source>
        <dbReference type="EMBL" id="SHH15222.1"/>
    </source>
</evidence>
<dbReference type="Proteomes" id="UP000184447">
    <property type="component" value="Unassembled WGS sequence"/>
</dbReference>
<reference evidence="1 2" key="1">
    <citation type="submission" date="2016-11" db="EMBL/GenBank/DDBJ databases">
        <authorList>
            <person name="Jaros S."/>
            <person name="Januszkiewicz K."/>
            <person name="Wedrychowicz H."/>
        </authorList>
    </citation>
    <scope>NUCLEOTIDE SEQUENCE [LARGE SCALE GENOMIC DNA]</scope>
    <source>
        <strain evidence="1 2">DSM 8605</strain>
    </source>
</reference>
<protein>
    <submittedName>
        <fullName evidence="1">Uncharacterized protein</fullName>
    </submittedName>
</protein>
<dbReference type="Pfam" id="PF09929">
    <property type="entry name" value="DUF2161"/>
    <property type="match status" value="1"/>
</dbReference>
<accession>A0A1M5QME7</accession>
<dbReference type="STRING" id="1121316.SAMN02745207_00185"/>
<dbReference type="InterPro" id="IPR018679">
    <property type="entry name" value="DUF2161"/>
</dbReference>
<dbReference type="AlphaFoldDB" id="A0A1M5QME7"/>